<dbReference type="EMBL" id="CP010536">
    <property type="protein sequence ID" value="AJG19992.1"/>
    <property type="molecule type" value="Genomic_DNA"/>
</dbReference>
<evidence type="ECO:0000313" key="1">
    <source>
        <dbReference type="EMBL" id="AJG19992.1"/>
    </source>
</evidence>
<name>A0A0C4Y3Y8_9BURK</name>
<keyword evidence="2" id="KW-1185">Reference proteome</keyword>
<dbReference type="Proteomes" id="UP000031843">
    <property type="component" value="Chromosome main"/>
</dbReference>
<proteinExistence type="predicted"/>
<accession>A0A0C4Y3Y8</accession>
<sequence length="53" mass="5630">MQPVFAPAPRLIPGALEIAGSAVGIATAIWPRSQPHARCMPAVRLLYCIGCRT</sequence>
<reference evidence="1 2" key="1">
    <citation type="journal article" date="2015" name="Genome Announc.">
        <title>Complete Genome Sequence of Cupriavidus basilensis 4G11, Isolated from the Oak Ridge Field Research Center Site.</title>
        <authorList>
            <person name="Ray J."/>
            <person name="Waters R.J."/>
            <person name="Skerker J.M."/>
            <person name="Kuehl J.V."/>
            <person name="Price M.N."/>
            <person name="Huang J."/>
            <person name="Chakraborty R."/>
            <person name="Arkin A.P."/>
            <person name="Deutschbauer A."/>
        </authorList>
    </citation>
    <scope>NUCLEOTIDE SEQUENCE [LARGE SCALE GENOMIC DNA]</scope>
    <source>
        <strain evidence="1">4G11</strain>
    </source>
</reference>
<dbReference type="KEGG" id="cbw:RR42_m2606"/>
<evidence type="ECO:0000313" key="2">
    <source>
        <dbReference type="Proteomes" id="UP000031843"/>
    </source>
</evidence>
<organism evidence="1 2">
    <name type="scientific">Cupriavidus basilensis</name>
    <dbReference type="NCBI Taxonomy" id="68895"/>
    <lineage>
        <taxon>Bacteria</taxon>
        <taxon>Pseudomonadati</taxon>
        <taxon>Pseudomonadota</taxon>
        <taxon>Betaproteobacteria</taxon>
        <taxon>Burkholderiales</taxon>
        <taxon>Burkholderiaceae</taxon>
        <taxon>Cupriavidus</taxon>
    </lineage>
</organism>
<dbReference type="AlphaFoldDB" id="A0A0C4Y3Y8"/>
<gene>
    <name evidence="1" type="ORF">RR42_m2606</name>
</gene>
<protein>
    <submittedName>
        <fullName evidence="1">Uncharacterized protein</fullName>
    </submittedName>
</protein>
<dbReference type="STRING" id="68895.RR42_m2606"/>